<name>A0A6A4WVA3_AMPAM</name>
<protein>
    <submittedName>
        <fullName evidence="2">Uncharacterized protein</fullName>
    </submittedName>
</protein>
<reference evidence="2 3" key="1">
    <citation type="submission" date="2019-07" db="EMBL/GenBank/DDBJ databases">
        <title>Draft genome assembly of a fouling barnacle, Amphibalanus amphitrite (Darwin, 1854): The first reference genome for Thecostraca.</title>
        <authorList>
            <person name="Kim W."/>
        </authorList>
    </citation>
    <scope>NUCLEOTIDE SEQUENCE [LARGE SCALE GENOMIC DNA]</scope>
    <source>
        <strain evidence="2">SNU_AA5</strain>
        <tissue evidence="2">Soma without cirri and trophi</tissue>
    </source>
</reference>
<sequence>MLLENVAPSVGLFNGAHVEFVGPLYLEDDWQVTLSSCEYRDRVRTSGVTLTTPLDTPASDRERMYQVPVGSVIVKVNGHTIDGDEHRLDELVAASSTVQLVFHTPKHPPHLPEFIVVRVPNYTENRGPNILGIEDADDLVPIRMVKRARDKGKNNRAIGGGEESRTEFRVGPPLEGGSAFTGFKGQGATLDRVVAKVKAWVETPGFWTVVVSRVRHPHHLHVPTDQWPTVEEIQVQRLNPDVLEAEIFERQMKINAAKTWRHFVAAEDDGEWTSADNVIGDAVHVAWRRLHTRDVASVVCDELHAKGVDVSVSDVQHVVQKMSHTDEALILADHIYLTSRQHCCLVRSKIQRGRRRPTTTKPSKRPASTSAGRGRRGKGRRIS</sequence>
<feature type="compositionally biased region" description="Basic residues" evidence="1">
    <location>
        <begin position="349"/>
        <end position="364"/>
    </location>
</feature>
<comment type="caution">
    <text evidence="2">The sequence shown here is derived from an EMBL/GenBank/DDBJ whole genome shotgun (WGS) entry which is preliminary data.</text>
</comment>
<feature type="region of interest" description="Disordered" evidence="1">
    <location>
        <begin position="151"/>
        <end position="171"/>
    </location>
</feature>
<evidence type="ECO:0000313" key="3">
    <source>
        <dbReference type="Proteomes" id="UP000440578"/>
    </source>
</evidence>
<organism evidence="2 3">
    <name type="scientific">Amphibalanus amphitrite</name>
    <name type="common">Striped barnacle</name>
    <name type="synonym">Balanus amphitrite</name>
    <dbReference type="NCBI Taxonomy" id="1232801"/>
    <lineage>
        <taxon>Eukaryota</taxon>
        <taxon>Metazoa</taxon>
        <taxon>Ecdysozoa</taxon>
        <taxon>Arthropoda</taxon>
        <taxon>Crustacea</taxon>
        <taxon>Multicrustacea</taxon>
        <taxon>Cirripedia</taxon>
        <taxon>Thoracica</taxon>
        <taxon>Thoracicalcarea</taxon>
        <taxon>Balanomorpha</taxon>
        <taxon>Balanoidea</taxon>
        <taxon>Balanidae</taxon>
        <taxon>Amphibalaninae</taxon>
        <taxon>Amphibalanus</taxon>
    </lineage>
</organism>
<evidence type="ECO:0000313" key="2">
    <source>
        <dbReference type="EMBL" id="KAF0306482.1"/>
    </source>
</evidence>
<feature type="region of interest" description="Disordered" evidence="1">
    <location>
        <begin position="348"/>
        <end position="383"/>
    </location>
</feature>
<dbReference type="Proteomes" id="UP000440578">
    <property type="component" value="Unassembled WGS sequence"/>
</dbReference>
<dbReference type="EMBL" id="VIIS01000665">
    <property type="protein sequence ID" value="KAF0306482.1"/>
    <property type="molecule type" value="Genomic_DNA"/>
</dbReference>
<dbReference type="AlphaFoldDB" id="A0A6A4WVA3"/>
<dbReference type="OrthoDB" id="10246044at2759"/>
<proteinExistence type="predicted"/>
<feature type="compositionally biased region" description="Basic residues" evidence="1">
    <location>
        <begin position="373"/>
        <end position="383"/>
    </location>
</feature>
<keyword evidence="3" id="KW-1185">Reference proteome</keyword>
<evidence type="ECO:0000256" key="1">
    <source>
        <dbReference type="SAM" id="MobiDB-lite"/>
    </source>
</evidence>
<accession>A0A6A4WVA3</accession>
<gene>
    <name evidence="2" type="ORF">FJT64_022023</name>
</gene>